<dbReference type="InterPro" id="IPR011761">
    <property type="entry name" value="ATP-grasp"/>
</dbReference>
<dbReference type="InterPro" id="IPR054350">
    <property type="entry name" value="PurT/PurK_preATP-grasp"/>
</dbReference>
<dbReference type="InterPro" id="IPR005875">
    <property type="entry name" value="PurK"/>
</dbReference>
<comment type="subunit">
    <text evidence="4 5">Homodimer.</text>
</comment>
<gene>
    <name evidence="4 5" type="primary">purK</name>
    <name evidence="7" type="ORF">HELGO_WM36742</name>
</gene>
<dbReference type="SUPFAM" id="SSF51246">
    <property type="entry name" value="Rudiment single hybrid motif"/>
    <property type="match status" value="1"/>
</dbReference>
<comment type="caution">
    <text evidence="4">Lacks conserved residue(s) required for the propagation of feature annotation.</text>
</comment>
<dbReference type="SUPFAM" id="SSF52440">
    <property type="entry name" value="PreATP-grasp domain"/>
    <property type="match status" value="1"/>
</dbReference>
<dbReference type="GO" id="GO:0034028">
    <property type="term" value="F:5-(carboxyamino)imidazole ribonucleotide synthase activity"/>
    <property type="evidence" value="ECO:0007669"/>
    <property type="project" value="UniProtKB-UniRule"/>
</dbReference>
<dbReference type="UniPathway" id="UPA00074">
    <property type="reaction ID" value="UER00942"/>
</dbReference>
<feature type="binding site" evidence="4">
    <location>
        <position position="178"/>
    </location>
    <ligand>
        <name>ATP</name>
        <dbReference type="ChEBI" id="CHEBI:30616"/>
    </ligand>
</feature>
<sequence>MKKIAILGGGQLGRMLIRSAIDFNIEVAILDPNPEAPCKEHAAEFEVGDLKDFDTVYAFGSKYDLITIEIEEVNTKALQKLSDEGKKVFPQPHIIEMIQDKRIQKQFYKDNGIPTADFILTENLEAVKANADFLPAVNKIGKGGYDGKGVQIMRTAADLPKGFDAPGLLEKLIDFDKEIAVIVARNEDGAIKAFPPVELVFHPEANLVEYLLAPAQIEPSITDVAVDIAISLVEKLEIVGLLAVEMFVTKEGEVLVNEIAPRTHNSGHQSIESNMTSQFEQQLRAILNWPLGDTSLFISSAMINLLGEEGHSGLAVCKGFKEVLDIPGCHLHLYGKKLTRPFRKMGHVTVRDKDMGQLLNKIDFVKKTIKFVSDEQ</sequence>
<dbReference type="Gene3D" id="3.30.470.20">
    <property type="entry name" value="ATP-grasp fold, B domain"/>
    <property type="match status" value="1"/>
</dbReference>
<keyword evidence="4 5" id="KW-0436">Ligase</keyword>
<dbReference type="InterPro" id="IPR016185">
    <property type="entry name" value="PreATP-grasp_dom_sf"/>
</dbReference>
<feature type="binding site" evidence="4">
    <location>
        <begin position="257"/>
        <end position="258"/>
    </location>
    <ligand>
        <name>ATP</name>
        <dbReference type="ChEBI" id="CHEBI:30616"/>
    </ligand>
</feature>
<feature type="binding site" evidence="4">
    <location>
        <position position="101"/>
    </location>
    <ligand>
        <name>ATP</name>
        <dbReference type="ChEBI" id="CHEBI:30616"/>
    </ligand>
</feature>
<reference evidence="7" key="1">
    <citation type="submission" date="2020-01" db="EMBL/GenBank/DDBJ databases">
        <authorList>
            <person name="Meier V. D."/>
            <person name="Meier V D."/>
        </authorList>
    </citation>
    <scope>NUCLEOTIDE SEQUENCE</scope>
    <source>
        <strain evidence="7">HLG_WM_MAG_10</strain>
    </source>
</reference>
<dbReference type="SUPFAM" id="SSF56059">
    <property type="entry name" value="Glutathione synthetase ATP-binding domain-like"/>
    <property type="match status" value="1"/>
</dbReference>
<keyword evidence="1 4" id="KW-0547">Nucleotide-binding</keyword>
<dbReference type="AlphaFoldDB" id="A0A6S6SSC8"/>
<dbReference type="PANTHER" id="PTHR11609:SF5">
    <property type="entry name" value="PHOSPHORIBOSYLAMINOIMIDAZOLE CARBOXYLASE"/>
    <property type="match status" value="1"/>
</dbReference>
<dbReference type="GO" id="GO:0004638">
    <property type="term" value="F:phosphoribosylaminoimidazole carboxylase activity"/>
    <property type="evidence" value="ECO:0007669"/>
    <property type="project" value="InterPro"/>
</dbReference>
<protein>
    <recommendedName>
        <fullName evidence="4 5">N5-carboxyaminoimidazole ribonucleotide synthase</fullName>
        <shortName evidence="4 5">N5-CAIR synthase</shortName>
        <ecNumber evidence="4 5">6.3.4.18</ecNumber>
    </recommendedName>
    <alternativeName>
        <fullName evidence="4 5">5-(carboxyamino)imidazole ribonucleotide synthetase</fullName>
    </alternativeName>
</protein>
<evidence type="ECO:0000256" key="4">
    <source>
        <dbReference type="HAMAP-Rule" id="MF_01928"/>
    </source>
</evidence>
<comment type="catalytic activity">
    <reaction evidence="4 5">
        <text>5-amino-1-(5-phospho-beta-D-ribosyl)imidazole + hydrogencarbonate + ATP = 5-carboxyamino-1-(5-phospho-D-ribosyl)imidazole + ADP + phosphate + 2 H(+)</text>
        <dbReference type="Rhea" id="RHEA:19317"/>
        <dbReference type="ChEBI" id="CHEBI:15378"/>
        <dbReference type="ChEBI" id="CHEBI:17544"/>
        <dbReference type="ChEBI" id="CHEBI:30616"/>
        <dbReference type="ChEBI" id="CHEBI:43474"/>
        <dbReference type="ChEBI" id="CHEBI:58730"/>
        <dbReference type="ChEBI" id="CHEBI:137981"/>
        <dbReference type="ChEBI" id="CHEBI:456216"/>
        <dbReference type="EC" id="6.3.4.18"/>
    </reaction>
</comment>
<keyword evidence="3 4" id="KW-0067">ATP-binding</keyword>
<dbReference type="Pfam" id="PF02222">
    <property type="entry name" value="ATP-grasp"/>
    <property type="match status" value="1"/>
</dbReference>
<dbReference type="Gene3D" id="3.40.50.20">
    <property type="match status" value="1"/>
</dbReference>
<dbReference type="HAMAP" id="MF_01928">
    <property type="entry name" value="PurK"/>
    <property type="match status" value="1"/>
</dbReference>
<comment type="function">
    <text evidence="5">Catalyzes the ATP-dependent conversion of 5-aminoimidazole ribonucleotide (AIR) and HCO(3)- to N5-carboxyaminoimidazole ribonucleotide (N5-CAIR).</text>
</comment>
<evidence type="ECO:0000313" key="7">
    <source>
        <dbReference type="EMBL" id="CAA6810081.1"/>
    </source>
</evidence>
<feature type="binding site" evidence="4">
    <location>
        <position position="139"/>
    </location>
    <ligand>
        <name>ATP</name>
        <dbReference type="ChEBI" id="CHEBI:30616"/>
    </ligand>
</feature>
<dbReference type="GO" id="GO:0005524">
    <property type="term" value="F:ATP binding"/>
    <property type="evidence" value="ECO:0007669"/>
    <property type="project" value="UniProtKB-UniRule"/>
</dbReference>
<evidence type="ECO:0000256" key="3">
    <source>
        <dbReference type="ARBA" id="ARBA00022840"/>
    </source>
</evidence>
<organism evidence="7">
    <name type="scientific">uncultured Aureispira sp</name>
    <dbReference type="NCBI Taxonomy" id="1331704"/>
    <lineage>
        <taxon>Bacteria</taxon>
        <taxon>Pseudomonadati</taxon>
        <taxon>Bacteroidota</taxon>
        <taxon>Saprospiria</taxon>
        <taxon>Saprospirales</taxon>
        <taxon>Saprospiraceae</taxon>
        <taxon>Aureispira</taxon>
        <taxon>environmental samples</taxon>
    </lineage>
</organism>
<dbReference type="InterPro" id="IPR040686">
    <property type="entry name" value="PurK_C"/>
</dbReference>
<keyword evidence="2 4" id="KW-0658">Purine biosynthesis</keyword>
<dbReference type="Gene3D" id="3.30.1490.20">
    <property type="entry name" value="ATP-grasp fold, A domain"/>
    <property type="match status" value="1"/>
</dbReference>
<dbReference type="Pfam" id="PF22660">
    <property type="entry name" value="RS_preATP-grasp-like"/>
    <property type="match status" value="1"/>
</dbReference>
<accession>A0A6S6SSC8</accession>
<dbReference type="InterPro" id="IPR013815">
    <property type="entry name" value="ATP_grasp_subdomain_1"/>
</dbReference>
<evidence type="ECO:0000256" key="5">
    <source>
        <dbReference type="RuleBase" id="RU361200"/>
    </source>
</evidence>
<dbReference type="NCBIfam" id="TIGR01161">
    <property type="entry name" value="purK"/>
    <property type="match status" value="1"/>
</dbReference>
<comment type="pathway">
    <text evidence="4 5">Purine metabolism; IMP biosynthesis via de novo pathway; 5-amino-1-(5-phospho-D-ribosyl)imidazole-4-carboxylate from 5-amino-1-(5-phospho-D-ribosyl)imidazole (N5-CAIR route): step 1/2.</text>
</comment>
<dbReference type="PROSITE" id="PS50975">
    <property type="entry name" value="ATP_GRASP"/>
    <property type="match status" value="1"/>
</dbReference>
<comment type="function">
    <text evidence="4">Catalyzes the ATP-dependent conversion of 5-aminoimidazole ribonucleotide (AIR) and HCO(3)(-) to N5-carboxyaminoimidazole ribonucleotide (N5-CAIR).</text>
</comment>
<dbReference type="NCBIfam" id="NF004679">
    <property type="entry name" value="PRK06019.1-5"/>
    <property type="match status" value="1"/>
</dbReference>
<keyword evidence="7" id="KW-0456">Lyase</keyword>
<comment type="similarity">
    <text evidence="4 5">Belongs to the PurK/PurT family.</text>
</comment>
<feature type="domain" description="ATP-grasp" evidence="6">
    <location>
        <begin position="105"/>
        <end position="287"/>
    </location>
</feature>
<evidence type="ECO:0000256" key="2">
    <source>
        <dbReference type="ARBA" id="ARBA00022755"/>
    </source>
</evidence>
<dbReference type="EMBL" id="CACVAQ010000160">
    <property type="protein sequence ID" value="CAA6810081.1"/>
    <property type="molecule type" value="Genomic_DNA"/>
</dbReference>
<name>A0A6S6SSC8_9BACT</name>
<dbReference type="Pfam" id="PF17769">
    <property type="entry name" value="PurK_C"/>
    <property type="match status" value="1"/>
</dbReference>
<proteinExistence type="inferred from homology"/>
<dbReference type="PANTHER" id="PTHR11609">
    <property type="entry name" value="PURINE BIOSYNTHESIS PROTEIN 6/7, PUR6/7"/>
    <property type="match status" value="1"/>
</dbReference>
<dbReference type="GO" id="GO:0046872">
    <property type="term" value="F:metal ion binding"/>
    <property type="evidence" value="ECO:0007669"/>
    <property type="project" value="InterPro"/>
</dbReference>
<dbReference type="InterPro" id="IPR003135">
    <property type="entry name" value="ATP-grasp_carboxylate-amine"/>
</dbReference>
<dbReference type="InterPro" id="IPR011054">
    <property type="entry name" value="Rudment_hybrid_motif"/>
</dbReference>
<dbReference type="GO" id="GO:0005829">
    <property type="term" value="C:cytosol"/>
    <property type="evidence" value="ECO:0007669"/>
    <property type="project" value="TreeGrafter"/>
</dbReference>
<dbReference type="EC" id="6.3.4.18" evidence="4 5"/>
<evidence type="ECO:0000256" key="1">
    <source>
        <dbReference type="ARBA" id="ARBA00022741"/>
    </source>
</evidence>
<dbReference type="GO" id="GO:0006189">
    <property type="term" value="P:'de novo' IMP biosynthetic process"/>
    <property type="evidence" value="ECO:0007669"/>
    <property type="project" value="UniProtKB-UniRule"/>
</dbReference>
<feature type="binding site" evidence="4">
    <location>
        <begin position="170"/>
        <end position="173"/>
    </location>
    <ligand>
        <name>ATP</name>
        <dbReference type="ChEBI" id="CHEBI:30616"/>
    </ligand>
</feature>
<evidence type="ECO:0000259" key="6">
    <source>
        <dbReference type="PROSITE" id="PS50975"/>
    </source>
</evidence>